<sequence length="368" mass="42396">MDKMIFHESTYGFNVLIRGLRLWLHVRDPSTPPQQLGLLNKVPHSTDININDRMIHPFGHFVIGHPLFVQTFGFSMTSYEGFEKTLQNLNEELKTRPLQGSILSVESASLKVSEGLEKAVIDPDSTVCHENGGKMRRYTQILRVFYVIGDPVHETIGMKEFIPSITRQPELLSHAQFQTFDDVMMKFCKWLPHQTGIKMLNIQSYDVRYTENMGRLDILSDQTDDIDDGTLDRLFLKTLRVFYVTKPSTKPPPQISFVTSKLFLPVRTGEGSFESMSQTMYRIEAWLKVTGIPVYNVETVRFLYRQPLRLGVDDSRSNYTCFRGTGKYFVTAVRLYFLHPFQEPHPSYLPQSFPWDPSQKSSSTCAIQ</sequence>
<accession>A0A8B8CIY0</accession>
<gene>
    <name evidence="2" type="primary">LOC111119665</name>
</gene>
<evidence type="ECO:0000313" key="1">
    <source>
        <dbReference type="Proteomes" id="UP000694844"/>
    </source>
</evidence>
<evidence type="ECO:0000313" key="2">
    <source>
        <dbReference type="RefSeq" id="XP_022315782.1"/>
    </source>
</evidence>
<name>A0A8B8CIY0_CRAVI</name>
<dbReference type="KEGG" id="cvn:111119665"/>
<reference evidence="2" key="1">
    <citation type="submission" date="2025-08" db="UniProtKB">
        <authorList>
            <consortium name="RefSeq"/>
        </authorList>
    </citation>
    <scope>IDENTIFICATION</scope>
    <source>
        <tissue evidence="2">Whole sample</tissue>
    </source>
</reference>
<dbReference type="AlphaFoldDB" id="A0A8B8CIY0"/>
<dbReference type="Proteomes" id="UP000694844">
    <property type="component" value="Chromosome 2"/>
</dbReference>
<protein>
    <submittedName>
        <fullName evidence="2">Uncharacterized protein LOC111119665</fullName>
    </submittedName>
</protein>
<dbReference type="OrthoDB" id="9992480at2759"/>
<proteinExistence type="predicted"/>
<dbReference type="RefSeq" id="XP_022315782.1">
    <property type="nucleotide sequence ID" value="XM_022460074.1"/>
</dbReference>
<dbReference type="GeneID" id="111119665"/>
<organism evidence="1 2">
    <name type="scientific">Crassostrea virginica</name>
    <name type="common">Eastern oyster</name>
    <dbReference type="NCBI Taxonomy" id="6565"/>
    <lineage>
        <taxon>Eukaryota</taxon>
        <taxon>Metazoa</taxon>
        <taxon>Spiralia</taxon>
        <taxon>Lophotrochozoa</taxon>
        <taxon>Mollusca</taxon>
        <taxon>Bivalvia</taxon>
        <taxon>Autobranchia</taxon>
        <taxon>Pteriomorphia</taxon>
        <taxon>Ostreida</taxon>
        <taxon>Ostreoidea</taxon>
        <taxon>Ostreidae</taxon>
        <taxon>Crassostrea</taxon>
    </lineage>
</organism>
<keyword evidence="1" id="KW-1185">Reference proteome</keyword>